<proteinExistence type="predicted"/>
<dbReference type="PANTHER" id="PTHR44329">
    <property type="entry name" value="SERINE/THREONINE-PROTEIN KINASE TNNI3K-RELATED"/>
    <property type="match status" value="1"/>
</dbReference>
<dbReference type="Gene3D" id="1.10.510.10">
    <property type="entry name" value="Transferase(Phosphotransferase) domain 1"/>
    <property type="match status" value="3"/>
</dbReference>
<comment type="caution">
    <text evidence="7">The sequence shown here is derived from an EMBL/GenBank/DDBJ whole genome shotgun (WGS) entry which is preliminary data.</text>
</comment>
<keyword evidence="2 5" id="KW-0547">Nucleotide-binding</keyword>
<evidence type="ECO:0000256" key="3">
    <source>
        <dbReference type="ARBA" id="ARBA00022777"/>
    </source>
</evidence>
<accession>A0ABR2HYW0</accession>
<evidence type="ECO:0000313" key="8">
    <source>
        <dbReference type="Proteomes" id="UP001470230"/>
    </source>
</evidence>
<dbReference type="Proteomes" id="UP001470230">
    <property type="component" value="Unassembled WGS sequence"/>
</dbReference>
<evidence type="ECO:0000259" key="6">
    <source>
        <dbReference type="PROSITE" id="PS50011"/>
    </source>
</evidence>
<keyword evidence="4 5" id="KW-0067">ATP-binding</keyword>
<dbReference type="PROSITE" id="PS50011">
    <property type="entry name" value="PROTEIN_KINASE_DOM"/>
    <property type="match status" value="3"/>
</dbReference>
<dbReference type="Pfam" id="PF07714">
    <property type="entry name" value="PK_Tyr_Ser-Thr"/>
    <property type="match status" value="2"/>
</dbReference>
<evidence type="ECO:0000256" key="2">
    <source>
        <dbReference type="ARBA" id="ARBA00022741"/>
    </source>
</evidence>
<gene>
    <name evidence="7" type="ORF">M9Y10_016916</name>
</gene>
<dbReference type="SUPFAM" id="SSF81901">
    <property type="entry name" value="HCP-like"/>
    <property type="match status" value="3"/>
</dbReference>
<evidence type="ECO:0000256" key="1">
    <source>
        <dbReference type="ARBA" id="ARBA00022679"/>
    </source>
</evidence>
<organism evidence="7 8">
    <name type="scientific">Tritrichomonas musculus</name>
    <dbReference type="NCBI Taxonomy" id="1915356"/>
    <lineage>
        <taxon>Eukaryota</taxon>
        <taxon>Metamonada</taxon>
        <taxon>Parabasalia</taxon>
        <taxon>Tritrichomonadida</taxon>
        <taxon>Tritrichomonadidae</taxon>
        <taxon>Tritrichomonas</taxon>
    </lineage>
</organism>
<dbReference type="InterPro" id="IPR051681">
    <property type="entry name" value="Ser/Thr_Kinases-Pseudokinases"/>
</dbReference>
<dbReference type="InterPro" id="IPR017441">
    <property type="entry name" value="Protein_kinase_ATP_BS"/>
</dbReference>
<feature type="domain" description="Protein kinase" evidence="6">
    <location>
        <begin position="675"/>
        <end position="951"/>
    </location>
</feature>
<evidence type="ECO:0000313" key="7">
    <source>
        <dbReference type="EMBL" id="KAK8854356.1"/>
    </source>
</evidence>
<dbReference type="PANTHER" id="PTHR44329:SF288">
    <property type="entry name" value="MITOGEN-ACTIVATED PROTEIN KINASE KINASE KINASE 20"/>
    <property type="match status" value="1"/>
</dbReference>
<evidence type="ECO:0000256" key="5">
    <source>
        <dbReference type="PROSITE-ProRule" id="PRU10141"/>
    </source>
</evidence>
<dbReference type="InterPro" id="IPR011990">
    <property type="entry name" value="TPR-like_helical_dom_sf"/>
</dbReference>
<dbReference type="Gene3D" id="1.25.40.10">
    <property type="entry name" value="Tetratricopeptide repeat domain"/>
    <property type="match status" value="2"/>
</dbReference>
<dbReference type="InterPro" id="IPR011009">
    <property type="entry name" value="Kinase-like_dom_sf"/>
</dbReference>
<dbReference type="PROSITE" id="PS00107">
    <property type="entry name" value="PROTEIN_KINASE_ATP"/>
    <property type="match status" value="1"/>
</dbReference>
<reference evidence="7 8" key="1">
    <citation type="submission" date="2024-04" db="EMBL/GenBank/DDBJ databases">
        <title>Tritrichomonas musculus Genome.</title>
        <authorList>
            <person name="Alves-Ferreira E."/>
            <person name="Grigg M."/>
            <person name="Lorenzi H."/>
            <person name="Galac M."/>
        </authorList>
    </citation>
    <scope>NUCLEOTIDE SEQUENCE [LARGE SCALE GENOMIC DNA]</scope>
    <source>
        <strain evidence="7 8">EAF2021</strain>
    </source>
</reference>
<evidence type="ECO:0000256" key="4">
    <source>
        <dbReference type="ARBA" id="ARBA00022840"/>
    </source>
</evidence>
<dbReference type="InterPro" id="IPR006597">
    <property type="entry name" value="Sel1-like"/>
</dbReference>
<dbReference type="Pfam" id="PF00069">
    <property type="entry name" value="Pkinase"/>
    <property type="match status" value="1"/>
</dbReference>
<sequence>MIKKSQFLNLNNFKKLETLERGEFGVILRIEETSTGKIYAAKIPDNVYADKTKISREIEILQLDHPSISKLVGFCPFDFNNELRPVIVTRFYTNRTLQQVLDLKKERKSLPEWTNTKKLINIFGIASGMSFLHANQTIHRDLTPLTILEDNYLYPQISNFSLSQNANQDTKIDSSIKEIFVNSPYYKAPEIFVNNACSFASDVYSFALVVYEILTDEAPFQNLKTIDMLIKVVQQSYRPDIKSKSIPSCYKNLITQCWSQDPRKRPSFNEIVNRLKKSEEFVTSYDVDRTEYRNYVRYVDEYYEKSNFTFSDESIQKVTLFPVFEKKPLSLNIESIDMSKLRKMGRIGEGTFGTIYEVLNIENGKRYAAKEFKSKIYKKIENEDKISYLKSEVAILKKVNHPAIIKFVGFNPTNFDNLLKPIIFTELVANRSLEAVLQLERNGLADEFWNDTKKLINIYGIASSMTYIHSLNILHRNLKPSNILIDELIHPKLADFGLSSLVSDKLSEDEKELNKKEKFLLGTYAYIAPEIYENVEYSKASDVYAFSLIVYEILTNKKPFFGSTLSQIMMNVTKGFRPEITDDIPKCFKKLIEDCWSQNPRERPTFKEILRILKTDKNFIMENVKQEEFFDYVYRIDKGQSTFDSKVLQIIDFKSIYHKQKVVLITDGFLDLKDFEKGDIQSKNDYSTTYNVIEKESKTVYSAKESNIIINNICKEEFNNLTKDISLISSMNHPYILKLIGYSTVNFDNSHKPVVITEYASDKTLEYYIEMERNGLHLDGWNDTKKLINIYGIAYCMSYLHSHDILHYYLKPSNIMVDQNYHPKVFGFGFHKRNMIQKCLEIQSVCNPKENLAYSIPEVLTSGKYTKESDVYSFALIVYELITKKKPFANFLNDSLYLLKKIENNSFRPEFDDTTPDCYKELIQRCWSQNPIERPSFDEIVSILKKDTRFITPNINKDEYIEFTSYKYIEPEKYDLQQLMNAAENDNPKALFRFGLLYSKGMAMPLNKKKAARFYEKAASLGYAQAQTNLGKMYLRGYGVPQDKQKALQLFEKAASQGDAKALFNLGVVYFKGNGVEQDYSKAVEYYEKAVDLNDPEAQLNLALMYNNGEGVQIDKKKAFELFSRSAKYGNPVAQFNLAKMYKSGINGFIEKDIDASIRMYQKAAIQGLAEAQFDLALIYLNGDVNVPVNKERAIQLFEKAADQDYEEAKLYLDRLFSKSGDEKEFQIERVFKTVDKKIESIHNSLFTSFFNDFTASLSYIDDIFIEKALSEMTLTATKINHSLKKFIDETSNKSSFPSLKMKQESSDHSSDELLEINKLKLDVQCLEARLNQINRQIQAGFDTEPSVSPPSEAKIRCIIRKAENGDAKSQLALAAFYATGKGGLHANNEKALKYYLMAAEQGNMNAQYAAASYYYYGRGTKEDKNKAFELFSKAAEQGHSKAQFALGHFYQFDMEGVRQDQEMSMKWYKKAAEQGHEAAKHALSGNDDST</sequence>
<dbReference type="InterPro" id="IPR000719">
    <property type="entry name" value="Prot_kinase_dom"/>
</dbReference>
<protein>
    <recommendedName>
        <fullName evidence="6">Protein kinase domain-containing protein</fullName>
    </recommendedName>
</protein>
<keyword evidence="1" id="KW-0808">Transferase</keyword>
<dbReference type="SMART" id="SM00671">
    <property type="entry name" value="SEL1"/>
    <property type="match status" value="9"/>
</dbReference>
<dbReference type="Pfam" id="PF08238">
    <property type="entry name" value="Sel1"/>
    <property type="match status" value="9"/>
</dbReference>
<feature type="domain" description="Protein kinase" evidence="6">
    <location>
        <begin position="341"/>
        <end position="620"/>
    </location>
</feature>
<keyword evidence="3" id="KW-0418">Kinase</keyword>
<dbReference type="InterPro" id="IPR001245">
    <property type="entry name" value="Ser-Thr/Tyr_kinase_cat_dom"/>
</dbReference>
<dbReference type="EMBL" id="JAPFFF010000021">
    <property type="protein sequence ID" value="KAK8854356.1"/>
    <property type="molecule type" value="Genomic_DNA"/>
</dbReference>
<dbReference type="SUPFAM" id="SSF56112">
    <property type="entry name" value="Protein kinase-like (PK-like)"/>
    <property type="match status" value="3"/>
</dbReference>
<keyword evidence="8" id="KW-1185">Reference proteome</keyword>
<feature type="binding site" evidence="5">
    <location>
        <position position="370"/>
    </location>
    <ligand>
        <name>ATP</name>
        <dbReference type="ChEBI" id="CHEBI:30616"/>
    </ligand>
</feature>
<feature type="domain" description="Protein kinase" evidence="6">
    <location>
        <begin position="13"/>
        <end position="282"/>
    </location>
</feature>
<name>A0ABR2HYW0_9EUKA</name>